<dbReference type="InterPro" id="IPR035920">
    <property type="entry name" value="YhbY-like_sf"/>
</dbReference>
<dbReference type="Proteomes" id="UP001529275">
    <property type="component" value="Unassembled WGS sequence"/>
</dbReference>
<name>A0ABT7UHP5_9FIRM</name>
<dbReference type="InterPro" id="IPR017924">
    <property type="entry name" value="RNA-binding_YhbY"/>
</dbReference>
<dbReference type="PANTHER" id="PTHR40065">
    <property type="entry name" value="RNA-BINDING PROTEIN YHBY"/>
    <property type="match status" value="1"/>
</dbReference>
<dbReference type="InterPro" id="IPR001890">
    <property type="entry name" value="RNA-binding_CRM"/>
</dbReference>
<dbReference type="Pfam" id="PF01985">
    <property type="entry name" value="CRS1_YhbY"/>
    <property type="match status" value="1"/>
</dbReference>
<evidence type="ECO:0000259" key="3">
    <source>
        <dbReference type="PROSITE" id="PS51295"/>
    </source>
</evidence>
<reference evidence="5" key="1">
    <citation type="submission" date="2023-06" db="EMBL/GenBank/DDBJ databases">
        <title>Identification and characterization of horizontal gene transfer across gut microbiota members of farm animals based on homology search.</title>
        <authorList>
            <person name="Zeman M."/>
            <person name="Kubasova T."/>
            <person name="Jahodarova E."/>
            <person name="Nykrynova M."/>
            <person name="Rychlik I."/>
        </authorList>
    </citation>
    <scope>NUCLEOTIDE SEQUENCE [LARGE SCALE GENOMIC DNA]</scope>
    <source>
        <strain evidence="5">ET341</strain>
    </source>
</reference>
<evidence type="ECO:0000313" key="4">
    <source>
        <dbReference type="EMBL" id="MDM8195667.1"/>
    </source>
</evidence>
<comment type="caution">
    <text evidence="4">The sequence shown here is derived from an EMBL/GenBank/DDBJ whole genome shotgun (WGS) entry which is preliminary data.</text>
</comment>
<proteinExistence type="predicted"/>
<dbReference type="Gene3D" id="3.30.110.60">
    <property type="entry name" value="YhbY-like"/>
    <property type="match status" value="1"/>
</dbReference>
<organism evidence="4 5">
    <name type="scientific">Massilimicrobiota timonensis</name>
    <dbReference type="NCBI Taxonomy" id="1776392"/>
    <lineage>
        <taxon>Bacteria</taxon>
        <taxon>Bacillati</taxon>
        <taxon>Bacillota</taxon>
        <taxon>Erysipelotrichia</taxon>
        <taxon>Erysipelotrichales</taxon>
        <taxon>Erysipelotrichaceae</taxon>
        <taxon>Massilimicrobiota</taxon>
    </lineage>
</organism>
<dbReference type="SMART" id="SM01103">
    <property type="entry name" value="CRS1_YhbY"/>
    <property type="match status" value="1"/>
</dbReference>
<feature type="domain" description="CRM" evidence="3">
    <location>
        <begin position="1"/>
        <end position="95"/>
    </location>
</feature>
<accession>A0ABT7UHP5</accession>
<dbReference type="EMBL" id="JAUDCK010000012">
    <property type="protein sequence ID" value="MDM8195667.1"/>
    <property type="molecule type" value="Genomic_DNA"/>
</dbReference>
<keyword evidence="5" id="KW-1185">Reference proteome</keyword>
<keyword evidence="1 2" id="KW-0694">RNA-binding</keyword>
<dbReference type="RefSeq" id="WP_087245234.1">
    <property type="nucleotide sequence ID" value="NZ_JAUDCK010000012.1"/>
</dbReference>
<dbReference type="SUPFAM" id="SSF75471">
    <property type="entry name" value="YhbY-like"/>
    <property type="match status" value="1"/>
</dbReference>
<protein>
    <submittedName>
        <fullName evidence="4">Ribosome assembly RNA-binding protein YhbY</fullName>
    </submittedName>
</protein>
<evidence type="ECO:0000256" key="1">
    <source>
        <dbReference type="ARBA" id="ARBA00022884"/>
    </source>
</evidence>
<gene>
    <name evidence="4" type="primary">yhbY</name>
    <name evidence="4" type="ORF">QUV98_04980</name>
</gene>
<reference evidence="4 5" key="2">
    <citation type="submission" date="2023-06" db="EMBL/GenBank/DDBJ databases">
        <authorList>
            <person name="Zeman M."/>
            <person name="Kubasova T."/>
            <person name="Jahodarova E."/>
            <person name="Nykrynova M."/>
            <person name="Rychlik I."/>
        </authorList>
    </citation>
    <scope>NUCLEOTIDE SEQUENCE [LARGE SCALE GENOMIC DNA]</scope>
    <source>
        <strain evidence="4 5">ET341</strain>
    </source>
</reference>
<evidence type="ECO:0000256" key="2">
    <source>
        <dbReference type="PROSITE-ProRule" id="PRU00626"/>
    </source>
</evidence>
<sequence length="95" mass="10656">MLTGKQKRYLRSEAHHLKAIFQVGKEGVSANQIKGIDDALEAQELIKVKILESCPDDVNSVAVELSMHTKAEVVQIIGRTIVFYRHSPQGIYRLP</sequence>
<dbReference type="PROSITE" id="PS51295">
    <property type="entry name" value="CRM"/>
    <property type="match status" value="1"/>
</dbReference>
<dbReference type="PANTHER" id="PTHR40065:SF3">
    <property type="entry name" value="RNA-BINDING PROTEIN YHBY"/>
    <property type="match status" value="1"/>
</dbReference>
<evidence type="ECO:0000313" key="5">
    <source>
        <dbReference type="Proteomes" id="UP001529275"/>
    </source>
</evidence>
<dbReference type="NCBIfam" id="TIGR00253">
    <property type="entry name" value="RNA_bind_YhbY"/>
    <property type="match status" value="1"/>
</dbReference>
<dbReference type="InterPro" id="IPR051925">
    <property type="entry name" value="RNA-binding_domain"/>
</dbReference>